<keyword evidence="2" id="KW-1185">Reference proteome</keyword>
<dbReference type="Proteomes" id="UP000631114">
    <property type="component" value="Unassembled WGS sequence"/>
</dbReference>
<evidence type="ECO:0000313" key="2">
    <source>
        <dbReference type="Proteomes" id="UP000631114"/>
    </source>
</evidence>
<dbReference type="PANTHER" id="PTHR34222:SF79">
    <property type="entry name" value="RETROVIRUS-RELATED POL POLYPROTEIN FROM TRANSPOSON TNT 1-94"/>
    <property type="match status" value="1"/>
</dbReference>
<proteinExistence type="predicted"/>
<sequence length="152" mass="16953">MMTMDTPIDVVVSVVNTNTNVNAQSITSEKLNGKYFGYLQTRWEEIGHHDAIVELTGEAAKLVAERIDRQKVYAFMMGLRPEFELLSQVLGTRPFPSLMTAFSLIDDEDRRRMLRHSNSPTPVVQGLADHSALASDSSHYRYPGQCGRGHGG</sequence>
<gene>
    <name evidence="1" type="ORF">IFM89_030673</name>
</gene>
<protein>
    <submittedName>
        <fullName evidence="1">Uncharacterized protein</fullName>
    </submittedName>
</protein>
<evidence type="ECO:0000313" key="1">
    <source>
        <dbReference type="EMBL" id="KAF9626008.1"/>
    </source>
</evidence>
<dbReference type="AlphaFoldDB" id="A0A835J2P8"/>
<dbReference type="PANTHER" id="PTHR34222">
    <property type="entry name" value="GAG_PRE-INTEGRS DOMAIN-CONTAINING PROTEIN"/>
    <property type="match status" value="1"/>
</dbReference>
<name>A0A835J2P8_9MAGN</name>
<accession>A0A835J2P8</accession>
<comment type="caution">
    <text evidence="1">The sequence shown here is derived from an EMBL/GenBank/DDBJ whole genome shotgun (WGS) entry which is preliminary data.</text>
</comment>
<dbReference type="EMBL" id="JADFTS010000001">
    <property type="protein sequence ID" value="KAF9626008.1"/>
    <property type="molecule type" value="Genomic_DNA"/>
</dbReference>
<reference evidence="1 2" key="1">
    <citation type="submission" date="2020-10" db="EMBL/GenBank/DDBJ databases">
        <title>The Coptis chinensis genome and diversification of protoberbering-type alkaloids.</title>
        <authorList>
            <person name="Wang B."/>
            <person name="Shu S."/>
            <person name="Song C."/>
            <person name="Liu Y."/>
        </authorList>
    </citation>
    <scope>NUCLEOTIDE SEQUENCE [LARGE SCALE GENOMIC DNA]</scope>
    <source>
        <strain evidence="1">HL-2020</strain>
        <tissue evidence="1">Leaf</tissue>
    </source>
</reference>
<organism evidence="1 2">
    <name type="scientific">Coptis chinensis</name>
    <dbReference type="NCBI Taxonomy" id="261450"/>
    <lineage>
        <taxon>Eukaryota</taxon>
        <taxon>Viridiplantae</taxon>
        <taxon>Streptophyta</taxon>
        <taxon>Embryophyta</taxon>
        <taxon>Tracheophyta</taxon>
        <taxon>Spermatophyta</taxon>
        <taxon>Magnoliopsida</taxon>
        <taxon>Ranunculales</taxon>
        <taxon>Ranunculaceae</taxon>
        <taxon>Coptidoideae</taxon>
        <taxon>Coptis</taxon>
    </lineage>
</organism>
<dbReference type="OrthoDB" id="1750575at2759"/>